<accession>A0A3M7T6P8</accession>
<organism evidence="1 2">
    <name type="scientific">Brachionus plicatilis</name>
    <name type="common">Marine rotifer</name>
    <name type="synonym">Brachionus muelleri</name>
    <dbReference type="NCBI Taxonomy" id="10195"/>
    <lineage>
        <taxon>Eukaryota</taxon>
        <taxon>Metazoa</taxon>
        <taxon>Spiralia</taxon>
        <taxon>Gnathifera</taxon>
        <taxon>Rotifera</taxon>
        <taxon>Eurotatoria</taxon>
        <taxon>Monogononta</taxon>
        <taxon>Pseudotrocha</taxon>
        <taxon>Ploima</taxon>
        <taxon>Brachionidae</taxon>
        <taxon>Brachionus</taxon>
    </lineage>
</organism>
<evidence type="ECO:0000313" key="1">
    <source>
        <dbReference type="EMBL" id="RNA43498.1"/>
    </source>
</evidence>
<gene>
    <name evidence="1" type="ORF">BpHYR1_014050</name>
</gene>
<sequence>MFRIPLCTSIIKYFYSLLELFPASSERSFSCFNNVTLKFYDTRLTYSVPSERNFSHAGLKSNRLNNDIKDSLGISLLTFEAITYRIQCNFIVTKNMRISSCLAHSQLKHRQIFQIFDLNAKIRKP</sequence>
<keyword evidence="2" id="KW-1185">Reference proteome</keyword>
<dbReference type="EMBL" id="REGN01000219">
    <property type="protein sequence ID" value="RNA43498.1"/>
    <property type="molecule type" value="Genomic_DNA"/>
</dbReference>
<comment type="caution">
    <text evidence="1">The sequence shown here is derived from an EMBL/GenBank/DDBJ whole genome shotgun (WGS) entry which is preliminary data.</text>
</comment>
<name>A0A3M7T6P8_BRAPC</name>
<dbReference type="AlphaFoldDB" id="A0A3M7T6P8"/>
<proteinExistence type="predicted"/>
<evidence type="ECO:0000313" key="2">
    <source>
        <dbReference type="Proteomes" id="UP000276133"/>
    </source>
</evidence>
<protein>
    <submittedName>
        <fullName evidence="1">Uncharacterized protein</fullName>
    </submittedName>
</protein>
<dbReference type="Proteomes" id="UP000276133">
    <property type="component" value="Unassembled WGS sequence"/>
</dbReference>
<reference evidence="1 2" key="1">
    <citation type="journal article" date="2018" name="Sci. Rep.">
        <title>Genomic signatures of local adaptation to the degree of environmental predictability in rotifers.</title>
        <authorList>
            <person name="Franch-Gras L."/>
            <person name="Hahn C."/>
            <person name="Garcia-Roger E.M."/>
            <person name="Carmona M.J."/>
            <person name="Serra M."/>
            <person name="Gomez A."/>
        </authorList>
    </citation>
    <scope>NUCLEOTIDE SEQUENCE [LARGE SCALE GENOMIC DNA]</scope>
    <source>
        <strain evidence="1">HYR1</strain>
    </source>
</reference>